<dbReference type="InterPro" id="IPR001867">
    <property type="entry name" value="OmpR/PhoB-type_DNA-bd"/>
</dbReference>
<dbReference type="Gene3D" id="3.40.50.2300">
    <property type="match status" value="1"/>
</dbReference>
<dbReference type="CDD" id="cd00383">
    <property type="entry name" value="trans_reg_C"/>
    <property type="match status" value="1"/>
</dbReference>
<dbReference type="NCBIfam" id="NF007005">
    <property type="entry name" value="PRK09468.1"/>
    <property type="match status" value="1"/>
</dbReference>
<evidence type="ECO:0000256" key="7">
    <source>
        <dbReference type="ARBA" id="ARBA00023163"/>
    </source>
</evidence>
<dbReference type="RefSeq" id="WP_065970423.1">
    <property type="nucleotide sequence ID" value="NZ_CP080624.1"/>
</dbReference>
<dbReference type="Gene3D" id="6.10.250.690">
    <property type="match status" value="1"/>
</dbReference>
<dbReference type="InterPro" id="IPR011006">
    <property type="entry name" value="CheY-like_superfamily"/>
</dbReference>
<dbReference type="SUPFAM" id="SSF52172">
    <property type="entry name" value="CheY-like"/>
    <property type="match status" value="1"/>
</dbReference>
<dbReference type="Pfam" id="PF00486">
    <property type="entry name" value="Trans_reg_C"/>
    <property type="match status" value="1"/>
</dbReference>
<evidence type="ECO:0000256" key="5">
    <source>
        <dbReference type="ARBA" id="ARBA00023015"/>
    </source>
</evidence>
<evidence type="ECO:0000256" key="3">
    <source>
        <dbReference type="ARBA" id="ARBA00022553"/>
    </source>
</evidence>
<evidence type="ECO:0000256" key="1">
    <source>
        <dbReference type="ARBA" id="ARBA00004496"/>
    </source>
</evidence>
<dbReference type="InterPro" id="IPR001789">
    <property type="entry name" value="Sig_transdc_resp-reg_receiver"/>
</dbReference>
<dbReference type="Proteomes" id="UP000253250">
    <property type="component" value="Unassembled WGS sequence"/>
</dbReference>
<proteinExistence type="predicted"/>
<keyword evidence="5" id="KW-0805">Transcription regulation</keyword>
<keyword evidence="6" id="KW-0238">DNA-binding</keyword>
<dbReference type="GO" id="GO:0005829">
    <property type="term" value="C:cytosol"/>
    <property type="evidence" value="ECO:0007669"/>
    <property type="project" value="TreeGrafter"/>
</dbReference>
<dbReference type="STRING" id="163359.A9R16_12020"/>
<dbReference type="Pfam" id="PF00072">
    <property type="entry name" value="Response_reg"/>
    <property type="match status" value="1"/>
</dbReference>
<protein>
    <submittedName>
        <fullName evidence="8">Two-component system response regulator OmpR</fullName>
    </submittedName>
</protein>
<comment type="caution">
    <text evidence="8">The sequence shown here is derived from an EMBL/GenBank/DDBJ whole genome shotgun (WGS) entry which is preliminary data.</text>
</comment>
<dbReference type="PANTHER" id="PTHR48111">
    <property type="entry name" value="REGULATOR OF RPOS"/>
    <property type="match status" value="1"/>
</dbReference>
<dbReference type="Gene3D" id="1.10.10.10">
    <property type="entry name" value="Winged helix-like DNA-binding domain superfamily/Winged helix DNA-binding domain"/>
    <property type="match status" value="1"/>
</dbReference>
<accession>A0A1C2G1N8</accession>
<gene>
    <name evidence="8" type="ORF">C4900_10475</name>
</gene>
<sequence>MPRILLVDDDARLRELLSRYLSEQGFVAVAVPDGRAMDKALARAAYDLLILDIMLPGESGLDVCRRLRAEGRYIPLLMLTARGDEADRIMGLDLGADDYLAKPFNPRELVARINAVLRRQRPPDDKKLRFGRYQLDIHERALTADGAPVDLTTAEFDLLRVLATHPRQPLSRDILMQLARGRDHMPFDRSIDVRISRLRRLLEDDPAKPRFIQTVWGFGYVFNPGDTP</sequence>
<evidence type="ECO:0000313" key="8">
    <source>
        <dbReference type="EMBL" id="RCN57179.1"/>
    </source>
</evidence>
<dbReference type="GO" id="GO:0000156">
    <property type="term" value="F:phosphorelay response regulator activity"/>
    <property type="evidence" value="ECO:0007669"/>
    <property type="project" value="TreeGrafter"/>
</dbReference>
<evidence type="ECO:0000256" key="2">
    <source>
        <dbReference type="ARBA" id="ARBA00022490"/>
    </source>
</evidence>
<dbReference type="AlphaFoldDB" id="A0A1C2G1N8"/>
<dbReference type="EMBL" id="PSYR01000002">
    <property type="protein sequence ID" value="RCN57179.1"/>
    <property type="molecule type" value="Genomic_DNA"/>
</dbReference>
<dbReference type="FunFam" id="3.40.50.2300:FF:000001">
    <property type="entry name" value="DNA-binding response regulator PhoB"/>
    <property type="match status" value="1"/>
</dbReference>
<evidence type="ECO:0000256" key="4">
    <source>
        <dbReference type="ARBA" id="ARBA00023012"/>
    </source>
</evidence>
<dbReference type="GO" id="GO:0000976">
    <property type="term" value="F:transcription cis-regulatory region binding"/>
    <property type="evidence" value="ECO:0007669"/>
    <property type="project" value="TreeGrafter"/>
</dbReference>
<comment type="subcellular location">
    <subcellularLocation>
        <location evidence="1">Cytoplasm</location>
    </subcellularLocation>
</comment>
<dbReference type="InterPro" id="IPR039420">
    <property type="entry name" value="WalR-like"/>
</dbReference>
<organism evidence="8 9">
    <name type="scientific">Acidiferrobacter thiooxydans</name>
    <dbReference type="NCBI Taxonomy" id="163359"/>
    <lineage>
        <taxon>Bacteria</taxon>
        <taxon>Pseudomonadati</taxon>
        <taxon>Pseudomonadota</taxon>
        <taxon>Gammaproteobacteria</taxon>
        <taxon>Acidiferrobacterales</taxon>
        <taxon>Acidiferrobacteraceae</taxon>
        <taxon>Acidiferrobacter</taxon>
    </lineage>
</organism>
<evidence type="ECO:0000256" key="6">
    <source>
        <dbReference type="ARBA" id="ARBA00023125"/>
    </source>
</evidence>
<keyword evidence="2" id="KW-0963">Cytoplasm</keyword>
<dbReference type="FunFam" id="1.10.10.10:FF:000099">
    <property type="entry name" value="Two-component system response regulator TorR"/>
    <property type="match status" value="1"/>
</dbReference>
<dbReference type="SMART" id="SM00448">
    <property type="entry name" value="REC"/>
    <property type="match status" value="1"/>
</dbReference>
<dbReference type="GO" id="GO:0032993">
    <property type="term" value="C:protein-DNA complex"/>
    <property type="evidence" value="ECO:0007669"/>
    <property type="project" value="TreeGrafter"/>
</dbReference>
<evidence type="ECO:0000313" key="9">
    <source>
        <dbReference type="Proteomes" id="UP000253250"/>
    </source>
</evidence>
<dbReference type="PROSITE" id="PS50110">
    <property type="entry name" value="RESPONSE_REGULATORY"/>
    <property type="match status" value="1"/>
</dbReference>
<dbReference type="SMART" id="SM00862">
    <property type="entry name" value="Trans_reg_C"/>
    <property type="match status" value="1"/>
</dbReference>
<name>A0A1C2G1N8_9GAMM</name>
<dbReference type="InterPro" id="IPR036388">
    <property type="entry name" value="WH-like_DNA-bd_sf"/>
</dbReference>
<reference evidence="8 9" key="1">
    <citation type="submission" date="2018-02" db="EMBL/GenBank/DDBJ databases">
        <title>Insights into the biology of acidophilic members of the Acidiferrobacteraceae family derived from comparative genomic analyses.</title>
        <authorList>
            <person name="Issotta F."/>
            <person name="Thyssen C."/>
            <person name="Mena C."/>
            <person name="Moya A."/>
            <person name="Bellenberg S."/>
            <person name="Sproer C."/>
            <person name="Covarrubias P.C."/>
            <person name="Sand W."/>
            <person name="Quatrini R."/>
            <person name="Vera M."/>
        </authorList>
    </citation>
    <scope>NUCLEOTIDE SEQUENCE [LARGE SCALE GENOMIC DNA]</scope>
    <source>
        <strain evidence="9">m-1</strain>
    </source>
</reference>
<dbReference type="GO" id="GO:0006355">
    <property type="term" value="P:regulation of DNA-templated transcription"/>
    <property type="evidence" value="ECO:0007669"/>
    <property type="project" value="InterPro"/>
</dbReference>
<keyword evidence="9" id="KW-1185">Reference proteome</keyword>
<keyword evidence="7" id="KW-0804">Transcription</keyword>
<keyword evidence="3" id="KW-0597">Phosphoprotein</keyword>
<dbReference type="OrthoDB" id="9802426at2"/>
<dbReference type="PROSITE" id="PS51755">
    <property type="entry name" value="OMPR_PHOB"/>
    <property type="match status" value="1"/>
</dbReference>
<dbReference type="PANTHER" id="PTHR48111:SF4">
    <property type="entry name" value="DNA-BINDING DUAL TRANSCRIPTIONAL REGULATOR OMPR"/>
    <property type="match status" value="1"/>
</dbReference>
<keyword evidence="4" id="KW-0902">Two-component regulatory system</keyword>